<gene>
    <name evidence="1" type="ORF">JK363_02805</name>
</gene>
<reference evidence="1 2" key="1">
    <citation type="submission" date="2021-01" db="EMBL/GenBank/DDBJ databases">
        <title>WGS of actinomycetes isolated from Thailand.</title>
        <authorList>
            <person name="Thawai C."/>
        </authorList>
    </citation>
    <scope>NUCLEOTIDE SEQUENCE [LARGE SCALE GENOMIC DNA]</scope>
    <source>
        <strain evidence="1 2">CA1R205</strain>
    </source>
</reference>
<evidence type="ECO:0000313" key="1">
    <source>
        <dbReference type="EMBL" id="MBL1095625.1"/>
    </source>
</evidence>
<protein>
    <recommendedName>
        <fullName evidence="3">Secreted protein</fullName>
    </recommendedName>
</protein>
<evidence type="ECO:0008006" key="3">
    <source>
        <dbReference type="Google" id="ProtNLM"/>
    </source>
</evidence>
<accession>A0ABS1N6P7</accession>
<name>A0ABS1N6P7_9ACTN</name>
<evidence type="ECO:0000313" key="2">
    <source>
        <dbReference type="Proteomes" id="UP000634229"/>
    </source>
</evidence>
<dbReference type="EMBL" id="JAERRF010000002">
    <property type="protein sequence ID" value="MBL1095625.1"/>
    <property type="molecule type" value="Genomic_DNA"/>
</dbReference>
<dbReference type="RefSeq" id="WP_201871126.1">
    <property type="nucleotide sequence ID" value="NZ_JAERRF010000002.1"/>
</dbReference>
<keyword evidence="2" id="KW-1185">Reference proteome</keyword>
<proteinExistence type="predicted"/>
<organism evidence="1 2">
    <name type="scientific">Streptomyces coffeae</name>
    <dbReference type="NCBI Taxonomy" id="621382"/>
    <lineage>
        <taxon>Bacteria</taxon>
        <taxon>Bacillati</taxon>
        <taxon>Actinomycetota</taxon>
        <taxon>Actinomycetes</taxon>
        <taxon>Kitasatosporales</taxon>
        <taxon>Streptomycetaceae</taxon>
        <taxon>Streptomyces</taxon>
    </lineage>
</organism>
<comment type="caution">
    <text evidence="1">The sequence shown here is derived from an EMBL/GenBank/DDBJ whole genome shotgun (WGS) entry which is preliminary data.</text>
</comment>
<sequence>MAPLPPALLSTLLGLAGRSRTPDLMARLREETLAMLQSSAPLPGHVVNHVIASADRELLTALAKGTPPRRLPVLLRLAALGDPRLARTLYGRRLRQDLETRLRRAVLAGAAKNLEDPGWRAPGGLVSFLLSTRASDDLVPALSAPFPEVVRHAAAVLEAAVLEAGLRPENAPAPDDGDLVNRLRTTVGRYQVFSLEDIDVDWEAILAEHRTKPFPAGALATLASRPDCPDELVLAAYRACQGTNEQPILPWALLRGTDRGDDSPYGLRLLFARGIARGRYPAHGVLAEVRPARQVLAALPFREETVRQATAELVRPLGADFATWRALYALLPRFAGTATELVAGAVEQSVRHRGKDWPRPLGPEFPAKHPEGGRAAFLRLFHHASDDVQSAVVRHLDLRSVQHLLLFHPPSPVVRDRVVALHGRSVLALVASRWDLPAERIQELIVHDDPEINTCLYVHTDLTDEQRRGILVGRRFGTGGGTEPLPVTGELVQELECSGRRHWLLPIRDSGDPRLVRILLGKVKLQTPAGQLLPLVRMWERYGASDVAALLDETEFGGRERRKHPLTPETHTLVRKALEAPDGLAVLREELATAQAPAAQAAILRGLGRQAPGEIDTMLDRLSEETGLSWEGLAEEHDRDPLPDSVIVRIARREDCPEDLRRHSAPADLRLRHDAHPHDLTGPRPGARDLLRRHRLPRTRPDEWLSLALKHGQLTLLDVVREARPARPTVLFLAHRPLDARERADVPAYRELRTLVATHLGDDPEAWAVALRLLSDFPGTLPELLTTTAAVVS</sequence>
<dbReference type="Proteomes" id="UP000634229">
    <property type="component" value="Unassembled WGS sequence"/>
</dbReference>